<name>A0A8T0J964_CERPU</name>
<dbReference type="PANTHER" id="PTHR12945:SF0">
    <property type="entry name" value="TRNA (ADENINE(58)-N(1))-METHYLTRANSFERASE NON-CATALYTIC SUBUNIT TRM6"/>
    <property type="match status" value="1"/>
</dbReference>
<evidence type="ECO:0000256" key="5">
    <source>
        <dbReference type="ARBA" id="ARBA00023242"/>
    </source>
</evidence>
<evidence type="ECO:0000313" key="8">
    <source>
        <dbReference type="EMBL" id="KAG0591291.1"/>
    </source>
</evidence>
<comment type="subcellular location">
    <subcellularLocation>
        <location evidence="1">Nucleus</location>
    </subcellularLocation>
</comment>
<dbReference type="AlphaFoldDB" id="A0A8T0J964"/>
<keyword evidence="4" id="KW-0819">tRNA processing</keyword>
<dbReference type="InterPro" id="IPR029063">
    <property type="entry name" value="SAM-dependent_MTases_sf"/>
</dbReference>
<dbReference type="InterPro" id="IPR017423">
    <property type="entry name" value="TRM6"/>
</dbReference>
<protein>
    <recommendedName>
        <fullName evidence="3">tRNA (adenine(58)-N(1))-methyltransferase non-catalytic subunit TRM6</fullName>
    </recommendedName>
    <alternativeName>
        <fullName evidence="6">tRNA(m1A58)-methyltransferase subunit TRM6</fullName>
    </alternativeName>
</protein>
<reference evidence="8" key="1">
    <citation type="submission" date="2020-06" db="EMBL/GenBank/DDBJ databases">
        <title>WGS assembly of Ceratodon purpureus strain R40.</title>
        <authorList>
            <person name="Carey S.B."/>
            <person name="Jenkins J."/>
            <person name="Shu S."/>
            <person name="Lovell J.T."/>
            <person name="Sreedasyam A."/>
            <person name="Maumus F."/>
            <person name="Tiley G.P."/>
            <person name="Fernandez-Pozo N."/>
            <person name="Barry K."/>
            <person name="Chen C."/>
            <person name="Wang M."/>
            <person name="Lipzen A."/>
            <person name="Daum C."/>
            <person name="Saski C.A."/>
            <person name="Payton A.C."/>
            <person name="Mcbreen J.C."/>
            <person name="Conrad R.E."/>
            <person name="Kollar L.M."/>
            <person name="Olsson S."/>
            <person name="Huttunen S."/>
            <person name="Landis J.B."/>
            <person name="Wickett N.J."/>
            <person name="Johnson M.G."/>
            <person name="Rensing S.A."/>
            <person name="Grimwood J."/>
            <person name="Schmutz J."/>
            <person name="Mcdaniel S.F."/>
        </authorList>
    </citation>
    <scope>NUCLEOTIDE SEQUENCE</scope>
    <source>
        <strain evidence="8">R40</strain>
    </source>
</reference>
<evidence type="ECO:0000256" key="3">
    <source>
        <dbReference type="ARBA" id="ARBA00021704"/>
    </source>
</evidence>
<proteinExistence type="inferred from homology"/>
<dbReference type="Pfam" id="PF04189">
    <property type="entry name" value="Gcd10p"/>
    <property type="match status" value="1"/>
</dbReference>
<keyword evidence="9" id="KW-1185">Reference proteome</keyword>
<dbReference type="GO" id="GO:0030488">
    <property type="term" value="P:tRNA methylation"/>
    <property type="evidence" value="ECO:0007669"/>
    <property type="project" value="InterPro"/>
</dbReference>
<dbReference type="GO" id="GO:0005634">
    <property type="term" value="C:nucleus"/>
    <property type="evidence" value="ECO:0007669"/>
    <property type="project" value="UniProtKB-SubCell"/>
</dbReference>
<dbReference type="PIRSF" id="PIRSF038170">
    <property type="entry name" value="tRNA_m1A_mtfrase"/>
    <property type="match status" value="1"/>
</dbReference>
<dbReference type="Proteomes" id="UP000822688">
    <property type="component" value="Chromosome 1"/>
</dbReference>
<evidence type="ECO:0000256" key="4">
    <source>
        <dbReference type="ARBA" id="ARBA00022694"/>
    </source>
</evidence>
<dbReference type="Gene3D" id="3.40.50.150">
    <property type="entry name" value="Vaccinia Virus protein VP39"/>
    <property type="match status" value="1"/>
</dbReference>
<evidence type="ECO:0000313" key="9">
    <source>
        <dbReference type="Proteomes" id="UP000822688"/>
    </source>
</evidence>
<evidence type="ECO:0000256" key="2">
    <source>
        <dbReference type="ARBA" id="ARBA00008320"/>
    </source>
</evidence>
<dbReference type="GO" id="GO:0031515">
    <property type="term" value="C:tRNA (m1A) methyltransferase complex"/>
    <property type="evidence" value="ECO:0007669"/>
    <property type="project" value="InterPro"/>
</dbReference>
<comment type="caution">
    <text evidence="8">The sequence shown here is derived from an EMBL/GenBank/DDBJ whole genome shotgun (WGS) entry which is preliminary data.</text>
</comment>
<accession>A0A8T0J964</accession>
<feature type="region of interest" description="Disordered" evidence="7">
    <location>
        <begin position="1"/>
        <end position="20"/>
    </location>
</feature>
<feature type="compositionally biased region" description="Basic and acidic residues" evidence="7">
    <location>
        <begin position="377"/>
        <end position="400"/>
    </location>
</feature>
<sequence>MGGENETAVETTSTRPPSKANMITPGCAVLLDINNGDKLTFAHLNKNASVKIGNIKCWLDALVGHPFGSVFEVQSGAKGASFVRVSPSGADLREGIAEKDDGEAAGDEVKSKDNRALIDNNTAQTLSAEDINKMRTEGVSGKEIMEALVANSATFHTKTAFSQEKYLRKKQKKYAPRVVVRRPSARSVCEAYFAKDPNKTGHLRMDMLALILSLANVGANAEVLVLDMLGGLLTASVAERLGGYGCVCSTYNTHKPPTIDMVRLFNFDASTSSGVVRAPVSQLISARIENSKLSAEAESKRKDGDDDINIILNETTDVSTSGNSMEVDGTTSTTETVEVSVATETTVILESVEGERTTKTTQILETVALDSRLEETPKIETESTGKRKAGTRPDEFEAGKSIKPGRLASDEDRKRWAIQGFTSLIVGAPFLDPWTVVEKLLPLLAPSAPFVIYHPYLQPLAECMNKLQSEHMAVGLQLQEPWLREYQVLPSRTHPNMQMSSTGGWVLSGIRINKA</sequence>
<organism evidence="8 9">
    <name type="scientific">Ceratodon purpureus</name>
    <name type="common">Fire moss</name>
    <name type="synonym">Dicranum purpureum</name>
    <dbReference type="NCBI Taxonomy" id="3225"/>
    <lineage>
        <taxon>Eukaryota</taxon>
        <taxon>Viridiplantae</taxon>
        <taxon>Streptophyta</taxon>
        <taxon>Embryophyta</taxon>
        <taxon>Bryophyta</taxon>
        <taxon>Bryophytina</taxon>
        <taxon>Bryopsida</taxon>
        <taxon>Dicranidae</taxon>
        <taxon>Pseudoditrichales</taxon>
        <taxon>Ditrichaceae</taxon>
        <taxon>Ceratodon</taxon>
    </lineage>
</organism>
<evidence type="ECO:0000256" key="1">
    <source>
        <dbReference type="ARBA" id="ARBA00004123"/>
    </source>
</evidence>
<keyword evidence="5" id="KW-0539">Nucleus</keyword>
<comment type="similarity">
    <text evidence="2">Belongs to the TRM6/GCD10 family.</text>
</comment>
<evidence type="ECO:0000256" key="6">
    <source>
        <dbReference type="ARBA" id="ARBA00032319"/>
    </source>
</evidence>
<feature type="region of interest" description="Disordered" evidence="7">
    <location>
        <begin position="377"/>
        <end position="405"/>
    </location>
</feature>
<dbReference type="PANTHER" id="PTHR12945">
    <property type="entry name" value="TRANSLATION INITIATION FACTOR EIF3-RELATED"/>
    <property type="match status" value="1"/>
</dbReference>
<dbReference type="EMBL" id="CM026421">
    <property type="protein sequence ID" value="KAG0591291.1"/>
    <property type="molecule type" value="Genomic_DNA"/>
</dbReference>
<gene>
    <name evidence="8" type="ORF">KC19_1G164300</name>
</gene>
<evidence type="ECO:0000256" key="7">
    <source>
        <dbReference type="SAM" id="MobiDB-lite"/>
    </source>
</evidence>